<gene>
    <name evidence="2" type="ORF">J2S05_004151</name>
</gene>
<organism evidence="2 3">
    <name type="scientific">Alkalicoccobacillus murimartini</name>
    <dbReference type="NCBI Taxonomy" id="171685"/>
    <lineage>
        <taxon>Bacteria</taxon>
        <taxon>Bacillati</taxon>
        <taxon>Bacillota</taxon>
        <taxon>Bacilli</taxon>
        <taxon>Bacillales</taxon>
        <taxon>Bacillaceae</taxon>
        <taxon>Alkalicoccobacillus</taxon>
    </lineage>
</organism>
<keyword evidence="1" id="KW-0812">Transmembrane</keyword>
<evidence type="ECO:0000313" key="2">
    <source>
        <dbReference type="EMBL" id="MDQ0209310.1"/>
    </source>
</evidence>
<accession>A0ABT9YP87</accession>
<sequence>MAVLLIGSPVLALCLFGVPRIASSDTSILGPELSFWRIPLIIGLYLTAFAFFVALYQAIKLLGLIDKNEAFSELSVRALTVIMTCAVIISIFYVAVLPLLYAVAEIEDAPGIIVIGLVILFASTVIAVFAAVLKKLFKHAIEIKSENDLTV</sequence>
<dbReference type="Proteomes" id="UP001225034">
    <property type="component" value="Unassembled WGS sequence"/>
</dbReference>
<dbReference type="Pfam" id="PF11188">
    <property type="entry name" value="DUF2975"/>
    <property type="match status" value="1"/>
</dbReference>
<keyword evidence="1" id="KW-0472">Membrane</keyword>
<name>A0ABT9YP87_9BACI</name>
<evidence type="ECO:0000256" key="1">
    <source>
        <dbReference type="SAM" id="Phobius"/>
    </source>
</evidence>
<protein>
    <submittedName>
        <fullName evidence="2">Magnesium-transporting ATPase (P-type)</fullName>
    </submittedName>
</protein>
<feature type="transmembrane region" description="Helical" evidence="1">
    <location>
        <begin position="76"/>
        <end position="103"/>
    </location>
</feature>
<dbReference type="EMBL" id="JAUSUA010000010">
    <property type="protein sequence ID" value="MDQ0209310.1"/>
    <property type="molecule type" value="Genomic_DNA"/>
</dbReference>
<feature type="transmembrane region" description="Helical" evidence="1">
    <location>
        <begin position="34"/>
        <end position="56"/>
    </location>
</feature>
<evidence type="ECO:0000313" key="3">
    <source>
        <dbReference type="Proteomes" id="UP001225034"/>
    </source>
</evidence>
<keyword evidence="1" id="KW-1133">Transmembrane helix</keyword>
<comment type="caution">
    <text evidence="2">The sequence shown here is derived from an EMBL/GenBank/DDBJ whole genome shotgun (WGS) entry which is preliminary data.</text>
</comment>
<dbReference type="InterPro" id="IPR021354">
    <property type="entry name" value="DUF2975"/>
</dbReference>
<feature type="transmembrane region" description="Helical" evidence="1">
    <location>
        <begin position="109"/>
        <end position="133"/>
    </location>
</feature>
<reference evidence="2 3" key="1">
    <citation type="submission" date="2023-07" db="EMBL/GenBank/DDBJ databases">
        <title>Genomic Encyclopedia of Type Strains, Phase IV (KMG-IV): sequencing the most valuable type-strain genomes for metagenomic binning, comparative biology and taxonomic classification.</title>
        <authorList>
            <person name="Goeker M."/>
        </authorList>
    </citation>
    <scope>NUCLEOTIDE SEQUENCE [LARGE SCALE GENOMIC DNA]</scope>
    <source>
        <strain evidence="2 3">DSM 19154</strain>
    </source>
</reference>
<keyword evidence="3" id="KW-1185">Reference proteome</keyword>
<proteinExistence type="predicted"/>